<dbReference type="Proteomes" id="UP000789920">
    <property type="component" value="Unassembled WGS sequence"/>
</dbReference>
<proteinExistence type="predicted"/>
<protein>
    <submittedName>
        <fullName evidence="1">20903_t:CDS:1</fullName>
    </submittedName>
</protein>
<comment type="caution">
    <text evidence="1">The sequence shown here is derived from an EMBL/GenBank/DDBJ whole genome shotgun (WGS) entry which is preliminary data.</text>
</comment>
<organism evidence="1 2">
    <name type="scientific">Racocetra persica</name>
    <dbReference type="NCBI Taxonomy" id="160502"/>
    <lineage>
        <taxon>Eukaryota</taxon>
        <taxon>Fungi</taxon>
        <taxon>Fungi incertae sedis</taxon>
        <taxon>Mucoromycota</taxon>
        <taxon>Glomeromycotina</taxon>
        <taxon>Glomeromycetes</taxon>
        <taxon>Diversisporales</taxon>
        <taxon>Gigasporaceae</taxon>
        <taxon>Racocetra</taxon>
    </lineage>
</organism>
<feature type="non-terminal residue" evidence="1">
    <location>
        <position position="1"/>
    </location>
</feature>
<name>A0ACA9Q1T9_9GLOM</name>
<accession>A0ACA9Q1T9</accession>
<keyword evidence="2" id="KW-1185">Reference proteome</keyword>
<feature type="non-terminal residue" evidence="1">
    <location>
        <position position="563"/>
    </location>
</feature>
<gene>
    <name evidence="1" type="ORF">RPERSI_LOCUS11655</name>
</gene>
<evidence type="ECO:0000313" key="2">
    <source>
        <dbReference type="Proteomes" id="UP000789920"/>
    </source>
</evidence>
<reference evidence="1" key="1">
    <citation type="submission" date="2021-06" db="EMBL/GenBank/DDBJ databases">
        <authorList>
            <person name="Kallberg Y."/>
            <person name="Tangrot J."/>
            <person name="Rosling A."/>
        </authorList>
    </citation>
    <scope>NUCLEOTIDE SEQUENCE</scope>
    <source>
        <strain evidence="1">MA461A</strain>
    </source>
</reference>
<dbReference type="EMBL" id="CAJVQC010024156">
    <property type="protein sequence ID" value="CAG8725424.1"/>
    <property type="molecule type" value="Genomic_DNA"/>
</dbReference>
<sequence length="563" mass="63664">AGTLLQKAIQENSKEKAAEVQELLRLRAFVLRVAEEEGWNIAAKISKPIPSEGDEFKELLVKARKQVKLYEGRSMSYSRRSWKSKRTESWAPGPERNHYAPYSLLQPYAQYPPAIQEYQNPNMIQNPGPAYQNLFNKLMTKQITCYFCGSAGHTASVCPSKKQTDGNNKYYRQKQGGGCENPRARGRKLLDKGNKPTTCSNLLVKKPRTSIPEKCVDSGQKREPETLQINLGTKAVFKEGDISIRNARSHRKSSYSIASPGFLVGSIRRTFEKPGVGVFGGAHPSIKELLQLAKKLARDSVSPFYKARSDRYWGLYKKFCKRFDLDVESPREEGILAFIIWLDMMGLAPQTPRIIQVVVNSLRFEAKENFRKNLAVTQVLRAIKKETSKYKTPDWPCDPLPIEALRHYVDVPPSWADDLMYKRDIALVALGLRTMRRLGEIGDLKLKDIKWDNKAILWVRICKSKMDQFRNGRNGWGITIVLIKTGQKSLGLSCRPDSKWFSEHVGLNSRFTAHSLRIEEATAAMTVGISLTQIRAIGGWDSKAVMLYLRTVSTAKAGISRGM</sequence>
<evidence type="ECO:0000313" key="1">
    <source>
        <dbReference type="EMBL" id="CAG8725424.1"/>
    </source>
</evidence>